<organism evidence="2">
    <name type="scientific">uncultured Nocardioidaceae bacterium</name>
    <dbReference type="NCBI Taxonomy" id="253824"/>
    <lineage>
        <taxon>Bacteria</taxon>
        <taxon>Bacillati</taxon>
        <taxon>Actinomycetota</taxon>
        <taxon>Actinomycetes</taxon>
        <taxon>Propionibacteriales</taxon>
        <taxon>Nocardioidaceae</taxon>
        <taxon>environmental samples</taxon>
    </lineage>
</organism>
<dbReference type="AlphaFoldDB" id="A0A6J4M662"/>
<feature type="non-terminal residue" evidence="2">
    <location>
        <position position="195"/>
    </location>
</feature>
<evidence type="ECO:0000256" key="1">
    <source>
        <dbReference type="SAM" id="MobiDB-lite"/>
    </source>
</evidence>
<keyword evidence="2" id="KW-0808">Transferase</keyword>
<feature type="non-terminal residue" evidence="2">
    <location>
        <position position="1"/>
    </location>
</feature>
<keyword evidence="2" id="KW-0489">Methyltransferase</keyword>
<dbReference type="GO" id="GO:0008168">
    <property type="term" value="F:methyltransferase activity"/>
    <property type="evidence" value="ECO:0007669"/>
    <property type="project" value="UniProtKB-KW"/>
</dbReference>
<name>A0A6J4M662_9ACTN</name>
<protein>
    <submittedName>
        <fullName evidence="2">Methyltransferase type 11</fullName>
    </submittedName>
</protein>
<feature type="region of interest" description="Disordered" evidence="1">
    <location>
        <begin position="150"/>
        <end position="195"/>
    </location>
</feature>
<evidence type="ECO:0000313" key="2">
    <source>
        <dbReference type="EMBL" id="CAA9349262.1"/>
    </source>
</evidence>
<dbReference type="EMBL" id="CADCUH010000126">
    <property type="protein sequence ID" value="CAA9349262.1"/>
    <property type="molecule type" value="Genomic_DNA"/>
</dbReference>
<feature type="region of interest" description="Disordered" evidence="1">
    <location>
        <begin position="1"/>
        <end position="114"/>
    </location>
</feature>
<feature type="compositionally biased region" description="Low complexity" evidence="1">
    <location>
        <begin position="43"/>
        <end position="65"/>
    </location>
</feature>
<proteinExistence type="predicted"/>
<gene>
    <name evidence="2" type="ORF">AVDCRST_MAG36-1850</name>
</gene>
<feature type="compositionally biased region" description="Basic residues" evidence="1">
    <location>
        <begin position="1"/>
        <end position="20"/>
    </location>
</feature>
<feature type="compositionally biased region" description="Basic residues" evidence="1">
    <location>
        <begin position="90"/>
        <end position="114"/>
    </location>
</feature>
<dbReference type="GO" id="GO:0032259">
    <property type="term" value="P:methylation"/>
    <property type="evidence" value="ECO:0007669"/>
    <property type="project" value="UniProtKB-KW"/>
</dbReference>
<reference evidence="2" key="1">
    <citation type="submission" date="2020-02" db="EMBL/GenBank/DDBJ databases">
        <authorList>
            <person name="Meier V. D."/>
        </authorList>
    </citation>
    <scope>NUCLEOTIDE SEQUENCE</scope>
    <source>
        <strain evidence="2">AVDCRST_MAG36</strain>
    </source>
</reference>
<sequence length="195" mass="20996">ARGRGLGRPRRPRRRVRHRVPPPPLRRDRPLGHRRRAAPAPAPARAAACRPAAGRHGPPGLRGVPSGPPGLGGRRPRTVGLLLRSGLRAGAHRARPGGTPRRRSVRRRQRRHDLHVRPVVPRGVPVGGPGRGRAVLVLARLDPGPAARRLALRQPGRPGGGGPHRARPPDRGRGAGRARGHDRRLRGQPLVPPLV</sequence>
<feature type="compositionally biased region" description="Low complexity" evidence="1">
    <location>
        <begin position="78"/>
        <end position="89"/>
    </location>
</feature>
<feature type="compositionally biased region" description="Basic residues" evidence="1">
    <location>
        <begin position="174"/>
        <end position="186"/>
    </location>
</feature>
<accession>A0A6J4M662</accession>